<dbReference type="KEGG" id="vg:6804880"/>
<proteinExistence type="predicted"/>
<accession>B5LWI6</accession>
<reference evidence="2 3" key="1">
    <citation type="journal article" date="2009" name="Virology">
        <title>Genomic analysis of the smallest giant virus--Feldmannia sp. virus 158.</title>
        <authorList>
            <person name="Schroeder D.C."/>
            <person name="Park Y."/>
            <person name="Yoon H.M."/>
            <person name="Lee Y.S."/>
            <person name="Kang S.W."/>
            <person name="Meints R.H."/>
            <person name="Ivey R.G."/>
            <person name="Choi T.J."/>
        </authorList>
    </citation>
    <scope>NUCLEOTIDE SEQUENCE [LARGE SCALE GENOMIC DNA]</scope>
    <source>
        <strain evidence="2">FsV-158</strain>
    </source>
</reference>
<keyword evidence="3" id="KW-1185">Reference proteome</keyword>
<dbReference type="OrthoDB" id="40700at10239"/>
<dbReference type="EMBL" id="EU916176">
    <property type="protein sequence ID" value="ACH46849.1"/>
    <property type="molecule type" value="Genomic_DNA"/>
</dbReference>
<dbReference type="RefSeq" id="YP_002154719.1">
    <property type="nucleotide sequence ID" value="NC_011183.1"/>
</dbReference>
<organism evidence="2 3">
    <name type="scientific">Feldmannia species virus</name>
    <dbReference type="NCBI Taxonomy" id="39420"/>
    <lineage>
        <taxon>Viruses</taxon>
        <taxon>Varidnaviria</taxon>
        <taxon>Bamfordvirae</taxon>
        <taxon>Nucleocytoviricota</taxon>
        <taxon>Megaviricetes</taxon>
        <taxon>Algavirales</taxon>
        <taxon>Phycodnaviridae</taxon>
        <taxon>Phaeovirus</taxon>
        <taxon>Phaeovirus feldmanniae</taxon>
    </lineage>
</organism>
<sequence>MTLARLTERIQEEKEKKGKVDGRRFNSRSRTKMYWEIRNIEKSIKIMERNRKTSGRGRTVFTTDELQEYKKVKEEMREKKAVVVEGKEPKLKE</sequence>
<dbReference type="GeneID" id="6804880"/>
<name>B5LWI6_9PHYC</name>
<dbReference type="Proteomes" id="UP000204092">
    <property type="component" value="Segment"/>
</dbReference>
<evidence type="ECO:0000313" key="3">
    <source>
        <dbReference type="Proteomes" id="UP000204092"/>
    </source>
</evidence>
<evidence type="ECO:0000256" key="1">
    <source>
        <dbReference type="SAM" id="MobiDB-lite"/>
    </source>
</evidence>
<protein>
    <submittedName>
        <fullName evidence="2">Uncharacterized protein</fullName>
    </submittedName>
</protein>
<evidence type="ECO:0000313" key="2">
    <source>
        <dbReference type="EMBL" id="ACH46849.1"/>
    </source>
</evidence>
<feature type="region of interest" description="Disordered" evidence="1">
    <location>
        <begin position="1"/>
        <end position="25"/>
    </location>
</feature>
<feature type="compositionally biased region" description="Basic and acidic residues" evidence="1">
    <location>
        <begin position="1"/>
        <end position="24"/>
    </location>
</feature>